<feature type="compositionally biased region" description="Basic and acidic residues" evidence="1">
    <location>
        <begin position="18"/>
        <end position="36"/>
    </location>
</feature>
<feature type="compositionally biased region" description="Basic and acidic residues" evidence="1">
    <location>
        <begin position="146"/>
        <end position="155"/>
    </location>
</feature>
<feature type="region of interest" description="Disordered" evidence="1">
    <location>
        <begin position="1"/>
        <end position="84"/>
    </location>
</feature>
<dbReference type="EMBL" id="BDIP01002519">
    <property type="protein sequence ID" value="GIQ86419.1"/>
    <property type="molecule type" value="Genomic_DNA"/>
</dbReference>
<proteinExistence type="predicted"/>
<evidence type="ECO:0000313" key="2">
    <source>
        <dbReference type="EMBL" id="GIQ86419.1"/>
    </source>
</evidence>
<comment type="caution">
    <text evidence="2">The sequence shown here is derived from an EMBL/GenBank/DDBJ whole genome shotgun (WGS) entry which is preliminary data.</text>
</comment>
<feature type="region of interest" description="Disordered" evidence="1">
    <location>
        <begin position="119"/>
        <end position="214"/>
    </location>
</feature>
<feature type="compositionally biased region" description="Basic and acidic residues" evidence="1">
    <location>
        <begin position="178"/>
        <end position="201"/>
    </location>
</feature>
<dbReference type="AlphaFoldDB" id="A0A9K3D347"/>
<feature type="compositionally biased region" description="Low complexity" evidence="1">
    <location>
        <begin position="57"/>
        <end position="84"/>
    </location>
</feature>
<reference evidence="2 3" key="1">
    <citation type="journal article" date="2018" name="PLoS ONE">
        <title>The draft genome of Kipferlia bialata reveals reductive genome evolution in fornicate parasites.</title>
        <authorList>
            <person name="Tanifuji G."/>
            <person name="Takabayashi S."/>
            <person name="Kume K."/>
            <person name="Takagi M."/>
            <person name="Nakayama T."/>
            <person name="Kamikawa R."/>
            <person name="Inagaki Y."/>
            <person name="Hashimoto T."/>
        </authorList>
    </citation>
    <scope>NUCLEOTIDE SEQUENCE [LARGE SCALE GENOMIC DNA]</scope>
    <source>
        <strain evidence="2">NY0173</strain>
    </source>
</reference>
<name>A0A9K3D347_9EUKA</name>
<sequence length="214" mass="22857">MSHCRAEGLSVQDDVPAEEERERERERESGVGRETGEGASGQMGRELMDSLMHAFPSASRVSRASRASRASTSSGTSTSSSAGLPPAIAALRAFAATLEQGNPDSELDEDELRTFNDLTRPFRLPGMPGSSYFGSLLGPSSGTEGEGEREREREGVTPSSVTQSVQNTQETEGGDGVEGEREGREAATPRETEREGERETVDAPEGPGAKRRPE</sequence>
<evidence type="ECO:0000313" key="3">
    <source>
        <dbReference type="Proteomes" id="UP000265618"/>
    </source>
</evidence>
<dbReference type="Proteomes" id="UP000265618">
    <property type="component" value="Unassembled WGS sequence"/>
</dbReference>
<accession>A0A9K3D347</accession>
<protein>
    <submittedName>
        <fullName evidence="2">Uncharacterized protein</fullName>
    </submittedName>
</protein>
<gene>
    <name evidence="2" type="ORF">KIPB_008272</name>
</gene>
<keyword evidence="3" id="KW-1185">Reference proteome</keyword>
<feature type="compositionally biased region" description="Polar residues" evidence="1">
    <location>
        <begin position="157"/>
        <end position="169"/>
    </location>
</feature>
<evidence type="ECO:0000256" key="1">
    <source>
        <dbReference type="SAM" id="MobiDB-lite"/>
    </source>
</evidence>
<organism evidence="2 3">
    <name type="scientific">Kipferlia bialata</name>
    <dbReference type="NCBI Taxonomy" id="797122"/>
    <lineage>
        <taxon>Eukaryota</taxon>
        <taxon>Metamonada</taxon>
        <taxon>Carpediemonas-like organisms</taxon>
        <taxon>Kipferlia</taxon>
    </lineage>
</organism>